<dbReference type="InterPro" id="IPR031137">
    <property type="entry name" value="GRF"/>
</dbReference>
<comment type="caution">
    <text evidence="9">The sequence shown here is derived from an EMBL/GenBank/DDBJ whole genome shotgun (WGS) entry which is preliminary data.</text>
</comment>
<comment type="domain">
    <text evidence="5">The QLQ domain and WRC domain may be involved in protein-protein interaction and DNA-binding, respectively.</text>
</comment>
<sequence>MGTRAERKEDFVGGFGFGVVENSHKDVMALPNHHPSYPSPSSSSFCYCSTGIVTDPMFSASSNHQGYTPPPNDMFSLAGSGSGSVSLADPFFTLSSSGEIGRCMSDKASVAFTEAQWQELERQRNIYKYIMASVPVPSELLTPFPRHQSNTNPDVGKGGSLKLGIASNASNANLEPWRCKRTDGKKWRCSRNVIPDQKYCERHTHKSRPRSRKHVESSHHNGTRTTVKADSNQFGRTYPQFYGQPECQYSVVSNLPSDSSSYDHHRELRWFMKENDHITTLSPEIHEAVQLKAGSSRELKSSNGNGLGFDYDLNFKQKEPLVDQSFGALQGLLSLNQTAQETRRFIVDRGEQDEAMGSSLTLSMAGAMEEAECTNQNQWVSQERPSWLCSTTPGGPLAEALCLGVSNNPSTSTTTSSCSRSSS</sequence>
<organism evidence="9 10">
    <name type="scientific">Arabis nemorensis</name>
    <dbReference type="NCBI Taxonomy" id="586526"/>
    <lineage>
        <taxon>Eukaryota</taxon>
        <taxon>Viridiplantae</taxon>
        <taxon>Streptophyta</taxon>
        <taxon>Embryophyta</taxon>
        <taxon>Tracheophyta</taxon>
        <taxon>Spermatophyta</taxon>
        <taxon>Magnoliopsida</taxon>
        <taxon>eudicotyledons</taxon>
        <taxon>Gunneridae</taxon>
        <taxon>Pentapetalae</taxon>
        <taxon>rosids</taxon>
        <taxon>malvids</taxon>
        <taxon>Brassicales</taxon>
        <taxon>Brassicaceae</taxon>
        <taxon>Arabideae</taxon>
        <taxon>Arabis</taxon>
    </lineage>
</organism>
<feature type="region of interest" description="Disordered" evidence="6">
    <location>
        <begin position="200"/>
        <end position="232"/>
    </location>
</feature>
<dbReference type="Proteomes" id="UP000489600">
    <property type="component" value="Unassembled WGS sequence"/>
</dbReference>
<comment type="function">
    <text evidence="5">Transcription activator.</text>
</comment>
<evidence type="ECO:0000256" key="1">
    <source>
        <dbReference type="ARBA" id="ARBA00004123"/>
    </source>
</evidence>
<evidence type="ECO:0000256" key="6">
    <source>
        <dbReference type="SAM" id="MobiDB-lite"/>
    </source>
</evidence>
<reference evidence="9" key="1">
    <citation type="submission" date="2019-07" db="EMBL/GenBank/DDBJ databases">
        <authorList>
            <person name="Dittberner H."/>
        </authorList>
    </citation>
    <scope>NUCLEOTIDE SEQUENCE [LARGE SCALE GENOMIC DNA]</scope>
</reference>
<dbReference type="Pfam" id="PF08879">
    <property type="entry name" value="WRC"/>
    <property type="match status" value="1"/>
</dbReference>
<dbReference type="PROSITE" id="PS51666">
    <property type="entry name" value="QLQ"/>
    <property type="match status" value="1"/>
</dbReference>
<comment type="similarity">
    <text evidence="2 5">Belongs to the GRF family.</text>
</comment>
<dbReference type="Pfam" id="PF08880">
    <property type="entry name" value="QLQ"/>
    <property type="match status" value="1"/>
</dbReference>
<dbReference type="PROSITE" id="PS51667">
    <property type="entry name" value="WRC"/>
    <property type="match status" value="1"/>
</dbReference>
<comment type="subcellular location">
    <subcellularLocation>
        <location evidence="1 4 5">Nucleus</location>
    </subcellularLocation>
</comment>
<evidence type="ECO:0000256" key="3">
    <source>
        <dbReference type="ARBA" id="ARBA00023242"/>
    </source>
</evidence>
<name>A0A565CE00_9BRAS</name>
<feature type="short sequence motif" description="Bipartite nuclear localization signal" evidence="4">
    <location>
        <begin position="178"/>
        <end position="188"/>
    </location>
</feature>
<keyword evidence="3 4" id="KW-0539">Nucleus</keyword>
<evidence type="ECO:0000256" key="5">
    <source>
        <dbReference type="RuleBase" id="RU367127"/>
    </source>
</evidence>
<feature type="domain" description="QLQ" evidence="7">
    <location>
        <begin position="111"/>
        <end position="146"/>
    </location>
</feature>
<dbReference type="SMART" id="SM00951">
    <property type="entry name" value="QLQ"/>
    <property type="match status" value="1"/>
</dbReference>
<dbReference type="GO" id="GO:0099402">
    <property type="term" value="P:plant organ development"/>
    <property type="evidence" value="ECO:0007669"/>
    <property type="project" value="UniProtKB-ARBA"/>
</dbReference>
<accession>A0A565CE00</accession>
<evidence type="ECO:0000256" key="2">
    <source>
        <dbReference type="ARBA" id="ARBA00008122"/>
    </source>
</evidence>
<dbReference type="GO" id="GO:0005524">
    <property type="term" value="F:ATP binding"/>
    <property type="evidence" value="ECO:0007669"/>
    <property type="project" value="UniProtKB-UniRule"/>
</dbReference>
<keyword evidence="5" id="KW-0804">Transcription</keyword>
<dbReference type="GO" id="GO:0005634">
    <property type="term" value="C:nucleus"/>
    <property type="evidence" value="ECO:0007669"/>
    <property type="project" value="UniProtKB-SubCell"/>
</dbReference>
<dbReference type="OrthoDB" id="1937002at2759"/>
<dbReference type="EMBL" id="CABITT030000007">
    <property type="protein sequence ID" value="VVB11865.1"/>
    <property type="molecule type" value="Genomic_DNA"/>
</dbReference>
<gene>
    <name evidence="9" type="ORF">ANE_LOCUS22309</name>
</gene>
<dbReference type="GO" id="GO:0006355">
    <property type="term" value="P:regulation of DNA-templated transcription"/>
    <property type="evidence" value="ECO:0007669"/>
    <property type="project" value="InterPro"/>
</dbReference>
<evidence type="ECO:0000259" key="7">
    <source>
        <dbReference type="PROSITE" id="PS51666"/>
    </source>
</evidence>
<feature type="compositionally biased region" description="Polar residues" evidence="6">
    <location>
        <begin position="223"/>
        <end position="232"/>
    </location>
</feature>
<feature type="short sequence motif" description="Bipartite nuclear localization signal" evidence="4">
    <location>
        <begin position="206"/>
        <end position="213"/>
    </location>
</feature>
<keyword evidence="10" id="KW-1185">Reference proteome</keyword>
<feature type="compositionally biased region" description="Basic residues" evidence="6">
    <location>
        <begin position="203"/>
        <end position="213"/>
    </location>
</feature>
<dbReference type="InterPro" id="IPR014977">
    <property type="entry name" value="WRC_dom"/>
</dbReference>
<protein>
    <recommendedName>
        <fullName evidence="5">Growth-regulating factor</fullName>
    </recommendedName>
</protein>
<dbReference type="AlphaFoldDB" id="A0A565CE00"/>
<evidence type="ECO:0000259" key="8">
    <source>
        <dbReference type="PROSITE" id="PS51667"/>
    </source>
</evidence>
<evidence type="ECO:0000313" key="10">
    <source>
        <dbReference type="Proteomes" id="UP000489600"/>
    </source>
</evidence>
<dbReference type="PANTHER" id="PTHR31602:SF3">
    <property type="entry name" value="GROWTH-REGULATING FACTOR 8"/>
    <property type="match status" value="1"/>
</dbReference>
<evidence type="ECO:0000256" key="4">
    <source>
        <dbReference type="PROSITE-ProRule" id="PRU01002"/>
    </source>
</evidence>
<keyword evidence="5" id="KW-0805">Transcription regulation</keyword>
<feature type="domain" description="WRC" evidence="8">
    <location>
        <begin position="173"/>
        <end position="217"/>
    </location>
</feature>
<dbReference type="PANTHER" id="PTHR31602">
    <property type="entry name" value="GROWTH-REGULATING FACTOR 5"/>
    <property type="match status" value="1"/>
</dbReference>
<dbReference type="InterPro" id="IPR014978">
    <property type="entry name" value="Gln-Leu-Gln_QLQ"/>
</dbReference>
<evidence type="ECO:0000313" key="9">
    <source>
        <dbReference type="EMBL" id="VVB11865.1"/>
    </source>
</evidence>
<dbReference type="GO" id="GO:0006351">
    <property type="term" value="P:DNA-templated transcription"/>
    <property type="evidence" value="ECO:0007669"/>
    <property type="project" value="UniProtKB-UniRule"/>
</dbReference>
<keyword evidence="5" id="KW-0010">Activator</keyword>
<proteinExistence type="inferred from homology"/>